<dbReference type="GO" id="GO:0003735">
    <property type="term" value="F:structural constituent of ribosome"/>
    <property type="evidence" value="ECO:0007669"/>
    <property type="project" value="InterPro"/>
</dbReference>
<dbReference type="NCBIfam" id="TIGR00059">
    <property type="entry name" value="L17"/>
    <property type="match status" value="1"/>
</dbReference>
<keyword evidence="2 4" id="KW-0689">Ribosomal protein</keyword>
<feature type="region of interest" description="Disordered" evidence="6">
    <location>
        <begin position="129"/>
        <end position="181"/>
    </location>
</feature>
<proteinExistence type="inferred from homology"/>
<dbReference type="InterPro" id="IPR000456">
    <property type="entry name" value="Ribosomal_bL17"/>
</dbReference>
<gene>
    <name evidence="4" type="primary">rplQ</name>
    <name evidence="7" type="ORF">B9G79_04530</name>
</gene>
<dbReference type="GO" id="GO:0022625">
    <property type="term" value="C:cytosolic large ribosomal subunit"/>
    <property type="evidence" value="ECO:0007669"/>
    <property type="project" value="TreeGrafter"/>
</dbReference>
<name>A0A1Z3N5Z8_BDEBC</name>
<evidence type="ECO:0000256" key="6">
    <source>
        <dbReference type="SAM" id="MobiDB-lite"/>
    </source>
</evidence>
<evidence type="ECO:0000313" key="8">
    <source>
        <dbReference type="Proteomes" id="UP000197003"/>
    </source>
</evidence>
<dbReference type="Proteomes" id="UP000197003">
    <property type="component" value="Chromosome"/>
</dbReference>
<evidence type="ECO:0000256" key="3">
    <source>
        <dbReference type="ARBA" id="ARBA00023274"/>
    </source>
</evidence>
<dbReference type="RefSeq" id="WP_088564477.1">
    <property type="nucleotide sequence ID" value="NZ_CP168973.1"/>
</dbReference>
<evidence type="ECO:0000313" key="7">
    <source>
        <dbReference type="EMBL" id="ASD62885.1"/>
    </source>
</evidence>
<evidence type="ECO:0000256" key="4">
    <source>
        <dbReference type="HAMAP-Rule" id="MF_01368"/>
    </source>
</evidence>
<dbReference type="GO" id="GO:0006412">
    <property type="term" value="P:translation"/>
    <property type="evidence" value="ECO:0007669"/>
    <property type="project" value="UniProtKB-UniRule"/>
</dbReference>
<dbReference type="AlphaFoldDB" id="A0A1Z3N5Z8"/>
<reference evidence="7 8" key="1">
    <citation type="submission" date="2017-04" db="EMBL/GenBank/DDBJ databases">
        <title>Whole genome sequence of Bdellovibrio bacteriovorus strain SSB218315.</title>
        <authorList>
            <person name="Oyedara O."/>
            <person name="Rodriguez-Perez M.A."/>
        </authorList>
    </citation>
    <scope>NUCLEOTIDE SEQUENCE [LARGE SCALE GENOMIC DNA]</scope>
    <source>
        <strain evidence="7 8">SSB218315</strain>
    </source>
</reference>
<evidence type="ECO:0000256" key="5">
    <source>
        <dbReference type="RuleBase" id="RU000660"/>
    </source>
</evidence>
<protein>
    <recommendedName>
        <fullName evidence="4">Large ribosomal subunit protein bL17</fullName>
    </recommendedName>
</protein>
<dbReference type="EMBL" id="CP020946">
    <property type="protein sequence ID" value="ASD62885.1"/>
    <property type="molecule type" value="Genomic_DNA"/>
</dbReference>
<evidence type="ECO:0000256" key="1">
    <source>
        <dbReference type="ARBA" id="ARBA00008777"/>
    </source>
</evidence>
<dbReference type="InterPro" id="IPR036373">
    <property type="entry name" value="Ribosomal_bL17_sf"/>
</dbReference>
<dbReference type="PANTHER" id="PTHR14413:SF16">
    <property type="entry name" value="LARGE RIBOSOMAL SUBUNIT PROTEIN BL17M"/>
    <property type="match status" value="1"/>
</dbReference>
<dbReference type="HAMAP" id="MF_01368">
    <property type="entry name" value="Ribosomal_bL17"/>
    <property type="match status" value="1"/>
</dbReference>
<dbReference type="SUPFAM" id="SSF64263">
    <property type="entry name" value="Prokaryotic ribosomal protein L17"/>
    <property type="match status" value="1"/>
</dbReference>
<accession>A0A1Z3N5Z8</accession>
<sequence>MSSHRRRVKHFDRKSGPRKALLRGLVTSLIEHGRITTTVDRAKEVRRHVEKAITLGKKGDLATTRLLLSRYPNKEAVATIVKDLAPRFKTRPGGYTRIIKIGRRPGDTAEMAFLEFVDYDFEAKTADTAEKSEKSAKTAKATKAPAKKAAAKKASTKAVAAKKKAVKKTQKKDRAASAARA</sequence>
<dbReference type="PANTHER" id="PTHR14413">
    <property type="entry name" value="RIBOSOMAL PROTEIN L17"/>
    <property type="match status" value="1"/>
</dbReference>
<dbReference type="Gene3D" id="3.90.1030.10">
    <property type="entry name" value="Ribosomal protein L17"/>
    <property type="match status" value="1"/>
</dbReference>
<comment type="subunit">
    <text evidence="4">Part of the 50S ribosomal subunit. Contacts protein L32.</text>
</comment>
<dbReference type="Pfam" id="PF01196">
    <property type="entry name" value="Ribosomal_L17"/>
    <property type="match status" value="1"/>
</dbReference>
<evidence type="ECO:0000256" key="2">
    <source>
        <dbReference type="ARBA" id="ARBA00022980"/>
    </source>
</evidence>
<organism evidence="7 8">
    <name type="scientific">Bdellovibrio bacteriovorus</name>
    <dbReference type="NCBI Taxonomy" id="959"/>
    <lineage>
        <taxon>Bacteria</taxon>
        <taxon>Pseudomonadati</taxon>
        <taxon>Bdellovibrionota</taxon>
        <taxon>Bdellovibrionia</taxon>
        <taxon>Bdellovibrionales</taxon>
        <taxon>Pseudobdellovibrionaceae</taxon>
        <taxon>Bdellovibrio</taxon>
    </lineage>
</organism>
<comment type="similarity">
    <text evidence="1 4 5">Belongs to the bacterial ribosomal protein bL17 family.</text>
</comment>
<feature type="compositionally biased region" description="Basic residues" evidence="6">
    <location>
        <begin position="145"/>
        <end position="171"/>
    </location>
</feature>
<keyword evidence="3 4" id="KW-0687">Ribonucleoprotein</keyword>
<dbReference type="OrthoDB" id="9809073at2"/>